<name>A0ACC6RTA9_9BURK</name>
<keyword evidence="1" id="KW-0418">Kinase</keyword>
<accession>A0ACC6RTA9</accession>
<proteinExistence type="predicted"/>
<protein>
    <submittedName>
        <fullName evidence="1">3-oxo-isoapionate kinase OiaK</fullName>
        <ecNumber evidence="1">2.7.1.231</ecNumber>
    </submittedName>
</protein>
<dbReference type="EMBL" id="JAYMRU010000032">
    <property type="protein sequence ID" value="MEM5404682.1"/>
    <property type="molecule type" value="Genomic_DNA"/>
</dbReference>
<comment type="caution">
    <text evidence="1">The sequence shown here is derived from an EMBL/GenBank/DDBJ whole genome shotgun (WGS) entry which is preliminary data.</text>
</comment>
<reference evidence="1" key="1">
    <citation type="submission" date="2024-01" db="EMBL/GenBank/DDBJ databases">
        <title>The diversity of rhizobia nodulating Mimosa spp. in eleven states of Brazil covering several biomes is determined by host plant, location, and edaphic factors.</title>
        <authorList>
            <person name="Rouws L."/>
            <person name="Barauna A."/>
            <person name="Beukes C."/>
            <person name="De Faria S.M."/>
            <person name="Gross E."/>
            <person name="Dos Reis Junior F.B."/>
            <person name="Simon M."/>
            <person name="Maluk M."/>
            <person name="Odee D.W."/>
            <person name="Kenicer G."/>
            <person name="Young J.P.W."/>
            <person name="Reis V.M."/>
            <person name="Zilli J."/>
            <person name="James E.K."/>
        </authorList>
    </citation>
    <scope>NUCLEOTIDE SEQUENCE</scope>
    <source>
        <strain evidence="1">JPY452</strain>
    </source>
</reference>
<evidence type="ECO:0000313" key="2">
    <source>
        <dbReference type="Proteomes" id="UP001392318"/>
    </source>
</evidence>
<organism evidence="1 2">
    <name type="scientific">Paraburkholderia unamae</name>
    <dbReference type="NCBI Taxonomy" id="219649"/>
    <lineage>
        <taxon>Bacteria</taxon>
        <taxon>Pseudomonadati</taxon>
        <taxon>Pseudomonadota</taxon>
        <taxon>Betaproteobacteria</taxon>
        <taxon>Burkholderiales</taxon>
        <taxon>Burkholderiaceae</taxon>
        <taxon>Paraburkholderia</taxon>
    </lineage>
</organism>
<keyword evidence="2" id="KW-1185">Reference proteome</keyword>
<dbReference type="Proteomes" id="UP001392318">
    <property type="component" value="Unassembled WGS sequence"/>
</dbReference>
<gene>
    <name evidence="1" type="primary">oiaK</name>
    <name evidence="1" type="ORF">VSR83_32450</name>
</gene>
<sequence length="459" mass="48081">MAETNKASLPEGLLLAYYGDDFTGSTDAMEAMTAAGIPTILFLDTPTPEALARFPDARCVGIAGSSRGRSAAWMRETLPQAFASLAALGAPVLQYKVCSTFDSSPEVGSIGAAIDIGTQSMPGNWSPMVIGAPRLKRYQVFGNLFAAVDGVGYRLDRHPTMSRHPVTPMDEADLRRHLARQTARRIELVDMLQLRAGEGAARVGMLCADDPPVVLIDVLDDETLAEAGRLVWEARGEGVFTASSSGLQYALAAYWRSRGWLPAAPSLPAASRVEAIGVVSGSCSPVTAAQIGWARQHGLHVDRLDLARALDPQAGPAEIERAAGAATQAIINGSSAVVHSAEGPDDPAVRGFDEIARRCGRTRQDAAREVGRALAEVMRRMLDRTGVSRVVVAGGDSSGEVASALGIDALSVAAGVAPGAPLCRAWSSTAARDGLEIVLKGGQIGQADFFAAVREGQAK</sequence>
<keyword evidence="1" id="KW-0808">Transferase</keyword>
<dbReference type="EC" id="2.7.1.231" evidence="1"/>
<evidence type="ECO:0000313" key="1">
    <source>
        <dbReference type="EMBL" id="MEM5404682.1"/>
    </source>
</evidence>